<evidence type="ECO:0008006" key="10">
    <source>
        <dbReference type="Google" id="ProtNLM"/>
    </source>
</evidence>
<dbReference type="PROSITE" id="PS51745">
    <property type="entry name" value="PB1"/>
    <property type="match status" value="1"/>
</dbReference>
<dbReference type="Gene3D" id="3.10.20.90">
    <property type="entry name" value="Phosphatidylinositol 3-kinase Catalytic Subunit, Chain A, domain 1"/>
    <property type="match status" value="1"/>
</dbReference>
<dbReference type="EMBL" id="MLFT02000008">
    <property type="protein sequence ID" value="PHT40197.1"/>
    <property type="molecule type" value="Genomic_DNA"/>
</dbReference>
<dbReference type="Pfam" id="PF00564">
    <property type="entry name" value="PB1"/>
    <property type="match status" value="1"/>
</dbReference>
<dbReference type="CDD" id="cd06407">
    <property type="entry name" value="PB1_NLP"/>
    <property type="match status" value="1"/>
</dbReference>
<dbReference type="PANTHER" id="PTHR32002">
    <property type="entry name" value="PROTEIN NLP8"/>
    <property type="match status" value="1"/>
</dbReference>
<feature type="compositionally biased region" description="Polar residues" evidence="5">
    <location>
        <begin position="830"/>
        <end position="842"/>
    </location>
</feature>
<evidence type="ECO:0000259" key="6">
    <source>
        <dbReference type="PROSITE" id="PS51519"/>
    </source>
</evidence>
<sequence>MENGIGFRASPRSHQMEGIASIDGGTCCSYIDDTFNSAMEIMNLDTCASWCSSSPHGIQQMFASYPAFSPINPMSINYEPFEELNYYEQNTETFPCGRENFMFPQNHLVDKKQNYVTDRVQNCIIPKSPCQSLAERMLKALELFKKSSGGGILAQVWIPMKSGDQYILSTYEQPFLLDQVLSGYREVSRKFTFDLEMKPGSCPGLPGRVFTSRIPEWTSNILYYKEAEYLRVQYAVDHEVRGCIALPVLEEDGHDTPCCAVLELVTMKEMPNFDLEMSHVCQALQAVNLRSTTPPRFSSKSISKNQRAALTEIKDVLRAVCHAHRLPLALTWIPRSCREGGNDIIRAHARGSIARSDEKRVLHVENIACYVKDKEMQGFLHACMGHDLEEGQGIVGKSLQSNHPFFYLDVKEYHISEYPLVHHARKFGLNAAVAIRLRSTLTGDDDYVVEFFLPVDIEGSTEQQLLLDNLSRTMQRICRSLRTLSDAELVGQEGEKCGLQSESGLSLPPIDFSRRISQQSLLDNTLDLSKAPIDVCDLERAGIEANRSHKQTPNVSKRQTGKKRSAAEKHVSLSVLQQHFSGSLKDAAKSIGVCPTTLKRICRQYGISRWPSRKISKVNRSLVKIQTVLKSVQGIEGGLKFDTVTGGLVAASSILQDFDSRKSVVFPCKDVLIQNPEFHLQDAVSMLQTSCIDSHNSLVKIEENLHVDGSQLAESNHVSPSSFRVDDKPNSSVSGVCHGSNLAALVEGSSLPSKPEWTSPRNVSLASFHTKEGWRSSGLYKGSLNLDTSGCHFISRCPDSMANTKTEGSTEKDGDDGIMEHNKVCTLGMTDSSNTSDSMINGSSFSSRSSSERKHTTVEHGGSQITVKATYKEDKIRFKFEPSSGCFQLYEEVAKRFKLQTGTFQLQYLDDEEEWVMLVNDADLNECSEILDILGTRNVKLLIHDVSCTVGSSGSSNCFLTNDF</sequence>
<evidence type="ECO:0000256" key="2">
    <source>
        <dbReference type="ARBA" id="ARBA00023125"/>
    </source>
</evidence>
<dbReference type="Pfam" id="PF02042">
    <property type="entry name" value="RWP-RK"/>
    <property type="match status" value="1"/>
</dbReference>
<reference evidence="8 9" key="1">
    <citation type="journal article" date="2017" name="Genome Biol.">
        <title>New reference genome sequences of hot pepper reveal the massive evolution of plant disease-resistance genes by retroduplication.</title>
        <authorList>
            <person name="Kim S."/>
            <person name="Park J."/>
            <person name="Yeom S.I."/>
            <person name="Kim Y.M."/>
            <person name="Seo E."/>
            <person name="Kim K.T."/>
            <person name="Kim M.S."/>
            <person name="Lee J.M."/>
            <person name="Cheong K."/>
            <person name="Shin H.S."/>
            <person name="Kim S.B."/>
            <person name="Han K."/>
            <person name="Lee J."/>
            <person name="Park M."/>
            <person name="Lee H.A."/>
            <person name="Lee H.Y."/>
            <person name="Lee Y."/>
            <person name="Oh S."/>
            <person name="Lee J.H."/>
            <person name="Choi E."/>
            <person name="Choi E."/>
            <person name="Lee S.E."/>
            <person name="Jeon J."/>
            <person name="Kim H."/>
            <person name="Choi G."/>
            <person name="Song H."/>
            <person name="Lee J."/>
            <person name="Lee S.C."/>
            <person name="Kwon J.K."/>
            <person name="Lee H.Y."/>
            <person name="Koo N."/>
            <person name="Hong Y."/>
            <person name="Kim R.W."/>
            <person name="Kang W.H."/>
            <person name="Huh J.H."/>
            <person name="Kang B.C."/>
            <person name="Yang T.J."/>
            <person name="Lee Y.H."/>
            <person name="Bennetzen J.L."/>
            <person name="Choi D."/>
        </authorList>
    </citation>
    <scope>NUCLEOTIDE SEQUENCE [LARGE SCALE GENOMIC DNA]</scope>
    <source>
        <strain evidence="9">cv. PBC81</strain>
    </source>
</reference>
<keyword evidence="2" id="KW-0238">DNA-binding</keyword>
<dbReference type="PROSITE" id="PS51519">
    <property type="entry name" value="RWP_RK"/>
    <property type="match status" value="1"/>
</dbReference>
<dbReference type="InterPro" id="IPR000270">
    <property type="entry name" value="PB1_dom"/>
</dbReference>
<gene>
    <name evidence="8" type="ORF">CQW23_19051</name>
</gene>
<dbReference type="Pfam" id="PF22922">
    <property type="entry name" value="GAF_NLP"/>
    <property type="match status" value="1"/>
</dbReference>
<keyword evidence="4" id="KW-0539">Nucleus</keyword>
<dbReference type="PANTHER" id="PTHR32002:SF52">
    <property type="entry name" value="PROTEIN NLP9-LIKE ISOFORM X1"/>
    <property type="match status" value="1"/>
</dbReference>
<evidence type="ECO:0000256" key="4">
    <source>
        <dbReference type="ARBA" id="ARBA00023242"/>
    </source>
</evidence>
<keyword evidence="1" id="KW-0805">Transcription regulation</keyword>
<accession>A0A2G2W4P1</accession>
<dbReference type="InterPro" id="IPR034891">
    <property type="entry name" value="PB1_NLP"/>
</dbReference>
<dbReference type="InterPro" id="IPR003035">
    <property type="entry name" value="RWP-RK_dom"/>
</dbReference>
<dbReference type="InterPro" id="IPR053793">
    <property type="entry name" value="PB1-like"/>
</dbReference>
<feature type="domain" description="PB1" evidence="7">
    <location>
        <begin position="864"/>
        <end position="946"/>
    </location>
</feature>
<name>A0A2G2W4P1_CAPBA</name>
<keyword evidence="9" id="KW-1185">Reference proteome</keyword>
<reference evidence="9" key="2">
    <citation type="journal article" date="2017" name="J. Anim. Genet.">
        <title>Multiple reference genome sequences of hot pepper reveal the massive evolution of plant disease resistance genes by retroduplication.</title>
        <authorList>
            <person name="Kim S."/>
            <person name="Park J."/>
            <person name="Yeom S.-I."/>
            <person name="Kim Y.-M."/>
            <person name="Seo E."/>
            <person name="Kim K.-T."/>
            <person name="Kim M.-S."/>
            <person name="Lee J.M."/>
            <person name="Cheong K."/>
            <person name="Shin H.-S."/>
            <person name="Kim S.-B."/>
            <person name="Han K."/>
            <person name="Lee J."/>
            <person name="Park M."/>
            <person name="Lee H.-A."/>
            <person name="Lee H.-Y."/>
            <person name="Lee Y."/>
            <person name="Oh S."/>
            <person name="Lee J.H."/>
            <person name="Choi E."/>
            <person name="Choi E."/>
            <person name="Lee S.E."/>
            <person name="Jeon J."/>
            <person name="Kim H."/>
            <person name="Choi G."/>
            <person name="Song H."/>
            <person name="Lee J."/>
            <person name="Lee S.-C."/>
            <person name="Kwon J.-K."/>
            <person name="Lee H.-Y."/>
            <person name="Koo N."/>
            <person name="Hong Y."/>
            <person name="Kim R.W."/>
            <person name="Kang W.-H."/>
            <person name="Huh J.H."/>
            <person name="Kang B.-C."/>
            <person name="Yang T.-J."/>
            <person name="Lee Y.-H."/>
            <person name="Bennetzen J.L."/>
            <person name="Choi D."/>
        </authorList>
    </citation>
    <scope>NUCLEOTIDE SEQUENCE [LARGE SCALE GENOMIC DNA]</scope>
    <source>
        <strain evidence="9">cv. PBC81</strain>
    </source>
</reference>
<dbReference type="AlphaFoldDB" id="A0A2G2W4P1"/>
<proteinExistence type="predicted"/>
<dbReference type="GO" id="GO:0003677">
    <property type="term" value="F:DNA binding"/>
    <property type="evidence" value="ECO:0007669"/>
    <property type="project" value="UniProtKB-KW"/>
</dbReference>
<keyword evidence="3" id="KW-0804">Transcription</keyword>
<organism evidence="8 9">
    <name type="scientific">Capsicum baccatum</name>
    <name type="common">Peruvian pepper</name>
    <dbReference type="NCBI Taxonomy" id="33114"/>
    <lineage>
        <taxon>Eukaryota</taxon>
        <taxon>Viridiplantae</taxon>
        <taxon>Streptophyta</taxon>
        <taxon>Embryophyta</taxon>
        <taxon>Tracheophyta</taxon>
        <taxon>Spermatophyta</taxon>
        <taxon>Magnoliopsida</taxon>
        <taxon>eudicotyledons</taxon>
        <taxon>Gunneridae</taxon>
        <taxon>Pentapetalae</taxon>
        <taxon>asterids</taxon>
        <taxon>lamiids</taxon>
        <taxon>Solanales</taxon>
        <taxon>Solanaceae</taxon>
        <taxon>Solanoideae</taxon>
        <taxon>Capsiceae</taxon>
        <taxon>Capsicum</taxon>
    </lineage>
</organism>
<evidence type="ECO:0000313" key="9">
    <source>
        <dbReference type="Proteomes" id="UP000224567"/>
    </source>
</evidence>
<dbReference type="InterPro" id="IPR045012">
    <property type="entry name" value="NLP"/>
</dbReference>
<comment type="caution">
    <text evidence="8">The sequence shown here is derived from an EMBL/GenBank/DDBJ whole genome shotgun (WGS) entry which is preliminary data.</text>
</comment>
<evidence type="ECO:0000313" key="8">
    <source>
        <dbReference type="EMBL" id="PHT40197.1"/>
    </source>
</evidence>
<dbReference type="Proteomes" id="UP000224567">
    <property type="component" value="Unassembled WGS sequence"/>
</dbReference>
<dbReference type="GO" id="GO:0003700">
    <property type="term" value="F:DNA-binding transcription factor activity"/>
    <property type="evidence" value="ECO:0007669"/>
    <property type="project" value="InterPro"/>
</dbReference>
<evidence type="ECO:0000256" key="3">
    <source>
        <dbReference type="ARBA" id="ARBA00023163"/>
    </source>
</evidence>
<dbReference type="STRING" id="33114.A0A2G2W4P1"/>
<feature type="region of interest" description="Disordered" evidence="5">
    <location>
        <begin position="830"/>
        <end position="861"/>
    </location>
</feature>
<dbReference type="InterPro" id="IPR055081">
    <property type="entry name" value="NLP1-9_GAF"/>
</dbReference>
<evidence type="ECO:0000256" key="1">
    <source>
        <dbReference type="ARBA" id="ARBA00023015"/>
    </source>
</evidence>
<dbReference type="OrthoDB" id="6270329at2759"/>
<dbReference type="SUPFAM" id="SSF54277">
    <property type="entry name" value="CAD &amp; PB1 domains"/>
    <property type="match status" value="1"/>
</dbReference>
<evidence type="ECO:0000256" key="5">
    <source>
        <dbReference type="SAM" id="MobiDB-lite"/>
    </source>
</evidence>
<protein>
    <recommendedName>
        <fullName evidence="10">Protein NLP2</fullName>
    </recommendedName>
</protein>
<evidence type="ECO:0000259" key="7">
    <source>
        <dbReference type="PROSITE" id="PS51745"/>
    </source>
</evidence>
<feature type="domain" description="RWP-RK" evidence="6">
    <location>
        <begin position="552"/>
        <end position="638"/>
    </location>
</feature>
<dbReference type="SMART" id="SM00666">
    <property type="entry name" value="PB1"/>
    <property type="match status" value="1"/>
</dbReference>